<dbReference type="RefSeq" id="WP_248008811.1">
    <property type="nucleotide sequence ID" value="NZ_JAJHVV010000006.1"/>
</dbReference>
<dbReference type="PANTHER" id="PTHR12110:SF41">
    <property type="entry name" value="INOSOSE DEHYDRATASE"/>
    <property type="match status" value="1"/>
</dbReference>
<name>A0A9X2BH86_9VIBR</name>
<protein>
    <submittedName>
        <fullName evidence="2">Sugar phosphate isomerase/epimerase</fullName>
    </submittedName>
</protein>
<dbReference type="SUPFAM" id="SSF51658">
    <property type="entry name" value="Xylose isomerase-like"/>
    <property type="match status" value="1"/>
</dbReference>
<gene>
    <name evidence="2" type="ORF">KP803_10595</name>
</gene>
<keyword evidence="2" id="KW-0413">Isomerase</keyword>
<dbReference type="InterPro" id="IPR036237">
    <property type="entry name" value="Xyl_isomerase-like_sf"/>
</dbReference>
<proteinExistence type="predicted"/>
<dbReference type="EMBL" id="JAJHVV010000006">
    <property type="protein sequence ID" value="MCK6263721.1"/>
    <property type="molecule type" value="Genomic_DNA"/>
</dbReference>
<comment type="caution">
    <text evidence="2">The sequence shown here is derived from an EMBL/GenBank/DDBJ whole genome shotgun (WGS) entry which is preliminary data.</text>
</comment>
<dbReference type="AlphaFoldDB" id="A0A9X2BH86"/>
<dbReference type="PANTHER" id="PTHR12110">
    <property type="entry name" value="HYDROXYPYRUVATE ISOMERASE"/>
    <property type="match status" value="1"/>
</dbReference>
<reference evidence="2" key="1">
    <citation type="submission" date="2021-11" db="EMBL/GenBank/DDBJ databases">
        <title>Vibrio ZSDE26 sp. nov. and Vibrio ZSDZ34 sp. nov., isolated from coastal seawater in Qingdao.</title>
        <authorList>
            <person name="Zhang P."/>
        </authorList>
    </citation>
    <scope>NUCLEOTIDE SEQUENCE</scope>
    <source>
        <strain evidence="2">ZSDE26</strain>
    </source>
</reference>
<dbReference type="InterPro" id="IPR050312">
    <property type="entry name" value="IolE/XylAMocC-like"/>
</dbReference>
<sequence>MSILDRLAINTAIFDGHDLKTSLKVIKSLGVNKVEFAFNQGYVGQLDSDMFSATHAEYLLSLMDKEELHSDALGCTMNLASPDALEEFKLRIRFAQKLGVKYLNTCTGPIAERQTIISNLKVLAPYAEVHGCVICIENGGDHNFNAFASADDGIRILSEVAHPALALNFDPGNSVSLVPNLSPSEEAKIALPFCQHFHVKDVQVHDDRFTFPALGEGIINFKGIVSSLNQRDVSFSIEKPLRMYRRKDSFPIRGRSPESIQDISAVLTKSIQFIEQLAEDS</sequence>
<dbReference type="Proteomes" id="UP001139559">
    <property type="component" value="Unassembled WGS sequence"/>
</dbReference>
<organism evidence="2 3">
    <name type="scientific">Vibrio amylolyticus</name>
    <dbReference type="NCBI Taxonomy" id="2847292"/>
    <lineage>
        <taxon>Bacteria</taxon>
        <taxon>Pseudomonadati</taxon>
        <taxon>Pseudomonadota</taxon>
        <taxon>Gammaproteobacteria</taxon>
        <taxon>Vibrionales</taxon>
        <taxon>Vibrionaceae</taxon>
        <taxon>Vibrio</taxon>
    </lineage>
</organism>
<dbReference type="Pfam" id="PF01261">
    <property type="entry name" value="AP_endonuc_2"/>
    <property type="match status" value="1"/>
</dbReference>
<dbReference type="GO" id="GO:0016853">
    <property type="term" value="F:isomerase activity"/>
    <property type="evidence" value="ECO:0007669"/>
    <property type="project" value="UniProtKB-KW"/>
</dbReference>
<accession>A0A9X2BH86</accession>
<evidence type="ECO:0000313" key="2">
    <source>
        <dbReference type="EMBL" id="MCK6263721.1"/>
    </source>
</evidence>
<keyword evidence="3" id="KW-1185">Reference proteome</keyword>
<evidence type="ECO:0000259" key="1">
    <source>
        <dbReference type="Pfam" id="PF01261"/>
    </source>
</evidence>
<dbReference type="Gene3D" id="3.20.20.150">
    <property type="entry name" value="Divalent-metal-dependent TIM barrel enzymes"/>
    <property type="match status" value="1"/>
</dbReference>
<feature type="domain" description="Xylose isomerase-like TIM barrel" evidence="1">
    <location>
        <begin position="24"/>
        <end position="233"/>
    </location>
</feature>
<evidence type="ECO:0000313" key="3">
    <source>
        <dbReference type="Proteomes" id="UP001139559"/>
    </source>
</evidence>
<dbReference type="InterPro" id="IPR013022">
    <property type="entry name" value="Xyl_isomerase-like_TIM-brl"/>
</dbReference>